<gene>
    <name evidence="5" type="primary">g50</name>
    <name evidence="5" type="ORF">BN109_047</name>
</gene>
<evidence type="ECO:0000256" key="2">
    <source>
        <dbReference type="ARBA" id="ARBA00022732"/>
    </source>
</evidence>
<evidence type="ECO:0000313" key="6">
    <source>
        <dbReference type="Proteomes" id="UP000002905"/>
    </source>
</evidence>
<dbReference type="GO" id="GO:0098015">
    <property type="term" value="C:virus tail"/>
    <property type="evidence" value="ECO:0007669"/>
    <property type="project" value="UniProtKB-KW"/>
</dbReference>
<keyword evidence="6" id="KW-1185">Reference proteome</keyword>
<evidence type="ECO:0000313" key="5">
    <source>
        <dbReference type="EMBL" id="CCI88886.2"/>
    </source>
</evidence>
<comment type="subcellular location">
    <subcellularLocation>
        <location evidence="1">Virion</location>
    </subcellularLocation>
</comment>
<dbReference type="KEGG" id="vg:14296003"/>
<organism evidence="5 6">
    <name type="scientific">Yersinia phage phi80-18</name>
    <dbReference type="NCBI Taxonomy" id="1206559"/>
    <lineage>
        <taxon>Viruses</taxon>
        <taxon>Duplodnaviria</taxon>
        <taxon>Heunggongvirae</taxon>
        <taxon>Uroviricota</taxon>
        <taxon>Caudoviricetes</taxon>
        <taxon>Autographivirales</taxon>
        <taxon>Autonotataviridae</taxon>
        <taxon>Melnykvirinae</taxon>
        <taxon>Pokrovskaiavirus</taxon>
        <taxon>Pokrovskaiavirus pv8018</taxon>
    </lineage>
</organism>
<dbReference type="SUPFAM" id="SSF88874">
    <property type="entry name" value="Receptor-binding domain of short tail fibre protein gp12"/>
    <property type="match status" value="1"/>
</dbReference>
<dbReference type="RefSeq" id="YP_007236353.2">
    <property type="nucleotide sequence ID" value="NC_019911.2"/>
</dbReference>
<evidence type="ECO:0000256" key="3">
    <source>
        <dbReference type="ARBA" id="ARBA00022844"/>
    </source>
</evidence>
<dbReference type="OrthoDB" id="23818at10239"/>
<keyword evidence="3" id="KW-0946">Virion</keyword>
<feature type="domain" description="Bacteriophage T7 tail fibre protein-like N-terminal" evidence="4">
    <location>
        <begin position="23"/>
        <end position="131"/>
    </location>
</feature>
<accession>I7K3G3</accession>
<evidence type="ECO:0000256" key="1">
    <source>
        <dbReference type="ARBA" id="ARBA00004328"/>
    </source>
</evidence>
<sequence length="669" mass="70754">MEQTDNYIGQWFNAIGVQQNYKTMQYFAGDGDASRTFEFNFDGGYISKSDVKAFAVKDDSRERIDYTLTFIGPNSVNLNAVVPVGWTVLIYRDTPKSRPLAKFIDGAVINAFNLDRNAQQAVFAVAEMVDRFDSVTADVETALTEVYKAITFSEQAVAEAQEATRVATESKAAALAAESSAAQAALDAAEANVTADSAKLIAEGIEGKADLAISTANTAKSTADTAKATADAAKVTAEGIEGKADAAIATANSAKTESAAAKTTANEAKATANAIDGKAQEALDKATQAQADVSTAVAGKVSKSGDTMIGPLILNADATDPRGAVTKQQLEQQGGAPLTSVLWWHMRSAIPAYYIPADGQILTRSMYPGVWQMIADGKVPVVPESTWLADPKWRGCYTVGNGVSTFRVPDYNGKSAGSHGAVFLRGDGLNSDGTSGTIQRDAIRDIVGDLGNIGAKTGNAYPLSIQGSGAFTRSTASTGYTAASNPAGQVLVDGTWQGATFKASNVVPTGADNRPVNATGCYVIRMAGGYINVANIDAENLAQAISEMSTRIQVTENNILDINARPYIERRIVLPATHAYTDVGIRTEWSDGHCEISGSALGNSAADTAFFFGGNLPVFYEAQLTEHYYYIATGNRNIYIQAVHLDRLTFRGGMGEPNRVSISVTGKWK</sequence>
<name>I7K3G3_9CAUD</name>
<dbReference type="Pfam" id="PF03906">
    <property type="entry name" value="Phage_T7_tail"/>
    <property type="match status" value="1"/>
</dbReference>
<dbReference type="Proteomes" id="UP000002905">
    <property type="component" value="Segment"/>
</dbReference>
<dbReference type="KEGG" id="vg:14296000"/>
<protein>
    <submittedName>
        <fullName evidence="5">Phage tail fiber protein</fullName>
    </submittedName>
</protein>
<dbReference type="EMBL" id="HE956710">
    <property type="protein sequence ID" value="CCI88886.2"/>
    <property type="molecule type" value="Genomic_DNA"/>
</dbReference>
<evidence type="ECO:0000259" key="4">
    <source>
        <dbReference type="Pfam" id="PF03906"/>
    </source>
</evidence>
<reference evidence="5 6" key="1">
    <citation type="submission" date="2012-06" db="EMBL/GenBank/DDBJ databases">
        <title>Genomic characterization of five bacteriophages specific for Yersinia species.</title>
        <authorList>
            <person name="Skurnik M."/>
            <person name="Nawaz A."/>
            <person name="Happonen L."/>
            <person name="Butcher S."/>
            <person name="Mattinen L."/>
        </authorList>
    </citation>
    <scope>NUCLEOTIDE SEQUENCE [LARGE SCALE GENOMIC DNA]</scope>
</reference>
<dbReference type="RefSeq" id="YP_007236350.2">
    <property type="nucleotide sequence ID" value="NC_019911.2"/>
</dbReference>
<keyword evidence="2" id="KW-1227">Viral tail protein</keyword>
<proteinExistence type="predicted"/>
<dbReference type="InterPro" id="IPR005604">
    <property type="entry name" value="Phage_T7_tail_fibre-like_N"/>
</dbReference>
<dbReference type="GeneID" id="14296003"/>